<keyword evidence="5" id="KW-1185">Reference proteome</keyword>
<feature type="compositionally biased region" description="Pro residues" evidence="1">
    <location>
        <begin position="25"/>
        <end position="43"/>
    </location>
</feature>
<evidence type="ECO:0000256" key="1">
    <source>
        <dbReference type="SAM" id="MobiDB-lite"/>
    </source>
</evidence>
<proteinExistence type="predicted"/>
<comment type="caution">
    <text evidence="4">The sequence shown here is derived from an EMBL/GenBank/DDBJ whole genome shotgun (WGS) entry which is preliminary data.</text>
</comment>
<dbReference type="SUPFAM" id="SSF159774">
    <property type="entry name" value="YerB-like"/>
    <property type="match status" value="1"/>
</dbReference>
<dbReference type="InterPro" id="IPR021416">
    <property type="entry name" value="DUF3048_N"/>
</dbReference>
<evidence type="ECO:0008006" key="6">
    <source>
        <dbReference type="Google" id="ProtNLM"/>
    </source>
</evidence>
<dbReference type="InterPro" id="IPR035328">
    <property type="entry name" value="DUF3048_C"/>
</dbReference>
<sequence length="317" mass="32173">MWVSVAGAVLVGLVVAGILLSRMPPGPPSSAPRPVPSPGPAPSPGQALSQPVLAVKIDNVEDARPQTGLGSANVVYVEPVEGGLTRLMAVYFGTPPPVIGPVRSARTTDIGVLAQYGKPTLAYSGAAPEILPTLRSAPVVNASPAEVPDAYFRAGSRPAPHNMFVRPSLLPVGEAPATNPVPESGSTPAGGVPATSFRVGYSAASFGFTWSANAHRWSVAMDGTPVTSTDSGPVTAATVVEQRVDTRPGDPGESGVVAGSPVARTVGTGAATVLRDGQSFAATWTRPDPGSPMRLTTPAGNPLPLAPGPVWILLTPR</sequence>
<dbReference type="Pfam" id="PF11258">
    <property type="entry name" value="DUF3048"/>
    <property type="match status" value="1"/>
</dbReference>
<accession>A0A9W6QY41</accession>
<evidence type="ECO:0000259" key="2">
    <source>
        <dbReference type="Pfam" id="PF11258"/>
    </source>
</evidence>
<dbReference type="InterPro" id="IPR023158">
    <property type="entry name" value="YerB-like_sf"/>
</dbReference>
<evidence type="ECO:0000313" key="5">
    <source>
        <dbReference type="Proteomes" id="UP001165136"/>
    </source>
</evidence>
<reference evidence="4" key="1">
    <citation type="submission" date="2023-03" db="EMBL/GenBank/DDBJ databases">
        <title>Amycolatopsis taiwanensis NBRC 103393.</title>
        <authorList>
            <person name="Ichikawa N."/>
            <person name="Sato H."/>
            <person name="Tonouchi N."/>
        </authorList>
    </citation>
    <scope>NUCLEOTIDE SEQUENCE</scope>
    <source>
        <strain evidence="4">NBRC 103393</strain>
    </source>
</reference>
<protein>
    <recommendedName>
        <fullName evidence="6">DUF3048 domain-containing protein</fullName>
    </recommendedName>
</protein>
<dbReference type="AlphaFoldDB" id="A0A9W6QY41"/>
<dbReference type="Pfam" id="PF17479">
    <property type="entry name" value="DUF3048_C"/>
    <property type="match status" value="1"/>
</dbReference>
<gene>
    <name evidence="4" type="ORF">Atai01_23030</name>
</gene>
<evidence type="ECO:0000259" key="3">
    <source>
        <dbReference type="Pfam" id="PF17479"/>
    </source>
</evidence>
<dbReference type="Proteomes" id="UP001165136">
    <property type="component" value="Unassembled WGS sequence"/>
</dbReference>
<feature type="region of interest" description="Disordered" evidence="1">
    <location>
        <begin position="25"/>
        <end position="47"/>
    </location>
</feature>
<dbReference type="EMBL" id="BSTI01000004">
    <property type="protein sequence ID" value="GLY65684.1"/>
    <property type="molecule type" value="Genomic_DNA"/>
</dbReference>
<feature type="domain" description="DUF3048" evidence="3">
    <location>
        <begin position="198"/>
        <end position="312"/>
    </location>
</feature>
<feature type="domain" description="DUF3048" evidence="2">
    <location>
        <begin position="47"/>
        <end position="168"/>
    </location>
</feature>
<evidence type="ECO:0000313" key="4">
    <source>
        <dbReference type="EMBL" id="GLY65684.1"/>
    </source>
</evidence>
<name>A0A9W6QY41_9PSEU</name>
<dbReference type="Gene3D" id="3.50.90.10">
    <property type="entry name" value="YerB-like"/>
    <property type="match status" value="1"/>
</dbReference>
<organism evidence="4 5">
    <name type="scientific">Amycolatopsis taiwanensis</name>
    <dbReference type="NCBI Taxonomy" id="342230"/>
    <lineage>
        <taxon>Bacteria</taxon>
        <taxon>Bacillati</taxon>
        <taxon>Actinomycetota</taxon>
        <taxon>Actinomycetes</taxon>
        <taxon>Pseudonocardiales</taxon>
        <taxon>Pseudonocardiaceae</taxon>
        <taxon>Amycolatopsis</taxon>
    </lineage>
</organism>